<dbReference type="InterPro" id="IPR037185">
    <property type="entry name" value="EmrE-like"/>
</dbReference>
<feature type="transmembrane region" description="Helical" evidence="6">
    <location>
        <begin position="157"/>
        <end position="176"/>
    </location>
</feature>
<dbReference type="OrthoDB" id="5430053at2"/>
<dbReference type="InterPro" id="IPR051258">
    <property type="entry name" value="Diverse_Substrate_Transporter"/>
</dbReference>
<dbReference type="Gene3D" id="1.10.3730.20">
    <property type="match status" value="1"/>
</dbReference>
<evidence type="ECO:0000256" key="6">
    <source>
        <dbReference type="SAM" id="Phobius"/>
    </source>
</evidence>
<dbReference type="GO" id="GO:0005886">
    <property type="term" value="C:plasma membrane"/>
    <property type="evidence" value="ECO:0007669"/>
    <property type="project" value="UniProtKB-SubCell"/>
</dbReference>
<dbReference type="Proteomes" id="UP000381378">
    <property type="component" value="Unassembled WGS sequence"/>
</dbReference>
<dbReference type="PANTHER" id="PTHR42920">
    <property type="entry name" value="OS03G0707200 PROTEIN-RELATED"/>
    <property type="match status" value="1"/>
</dbReference>
<evidence type="ECO:0000313" key="8">
    <source>
        <dbReference type="EMBL" id="VVP95105.1"/>
    </source>
</evidence>
<dbReference type="Pfam" id="PF00892">
    <property type="entry name" value="EamA"/>
    <property type="match status" value="2"/>
</dbReference>
<evidence type="ECO:0000256" key="5">
    <source>
        <dbReference type="ARBA" id="ARBA00023136"/>
    </source>
</evidence>
<dbReference type="AlphaFoldDB" id="A0A5E7TAR5"/>
<proteinExistence type="predicted"/>
<protein>
    <recommendedName>
        <fullName evidence="7">EamA domain-containing protein</fullName>
    </recommendedName>
</protein>
<feature type="domain" description="EamA" evidence="7">
    <location>
        <begin position="158"/>
        <end position="299"/>
    </location>
</feature>
<keyword evidence="2" id="KW-1003">Cell membrane</keyword>
<evidence type="ECO:0000256" key="3">
    <source>
        <dbReference type="ARBA" id="ARBA00022692"/>
    </source>
</evidence>
<dbReference type="SUPFAM" id="SSF103481">
    <property type="entry name" value="Multidrug resistance efflux transporter EmrE"/>
    <property type="match status" value="2"/>
</dbReference>
<feature type="transmembrane region" description="Helical" evidence="6">
    <location>
        <begin position="130"/>
        <end position="151"/>
    </location>
</feature>
<evidence type="ECO:0000256" key="4">
    <source>
        <dbReference type="ARBA" id="ARBA00022989"/>
    </source>
</evidence>
<keyword evidence="4 6" id="KW-1133">Transmembrane helix</keyword>
<feature type="transmembrane region" description="Helical" evidence="6">
    <location>
        <begin position="285"/>
        <end position="305"/>
    </location>
</feature>
<evidence type="ECO:0000313" key="9">
    <source>
        <dbReference type="Proteomes" id="UP000381378"/>
    </source>
</evidence>
<evidence type="ECO:0000259" key="7">
    <source>
        <dbReference type="Pfam" id="PF00892"/>
    </source>
</evidence>
<evidence type="ECO:0000256" key="1">
    <source>
        <dbReference type="ARBA" id="ARBA00004651"/>
    </source>
</evidence>
<dbReference type="RefSeq" id="WP_150786213.1">
    <property type="nucleotide sequence ID" value="NZ_CABVJF010000006.1"/>
</dbReference>
<feature type="transmembrane region" description="Helical" evidence="6">
    <location>
        <begin position="260"/>
        <end position="279"/>
    </location>
</feature>
<accession>A0A5E7TAR5</accession>
<organism evidence="8 9">
    <name type="scientific">Pseudomonas fluorescens</name>
    <dbReference type="NCBI Taxonomy" id="294"/>
    <lineage>
        <taxon>Bacteria</taxon>
        <taxon>Pseudomonadati</taxon>
        <taxon>Pseudomonadota</taxon>
        <taxon>Gammaproteobacteria</taxon>
        <taxon>Pseudomonadales</taxon>
        <taxon>Pseudomonadaceae</taxon>
        <taxon>Pseudomonas</taxon>
    </lineage>
</organism>
<feature type="transmembrane region" description="Helical" evidence="6">
    <location>
        <begin position="41"/>
        <end position="63"/>
    </location>
</feature>
<feature type="transmembrane region" description="Helical" evidence="6">
    <location>
        <begin position="75"/>
        <end position="96"/>
    </location>
</feature>
<feature type="domain" description="EamA" evidence="7">
    <location>
        <begin position="12"/>
        <end position="146"/>
    </location>
</feature>
<dbReference type="EMBL" id="CABVJF010000006">
    <property type="protein sequence ID" value="VVP95105.1"/>
    <property type="molecule type" value="Genomic_DNA"/>
</dbReference>
<gene>
    <name evidence="8" type="ORF">PS928_02031</name>
</gene>
<feature type="transmembrane region" description="Helical" evidence="6">
    <location>
        <begin position="227"/>
        <end position="248"/>
    </location>
</feature>
<name>A0A5E7TAR5_PSEFL</name>
<comment type="subcellular location">
    <subcellularLocation>
        <location evidence="1">Cell membrane</location>
        <topology evidence="1">Multi-pass membrane protein</topology>
    </subcellularLocation>
</comment>
<feature type="transmembrane region" description="Helical" evidence="6">
    <location>
        <begin position="102"/>
        <end position="123"/>
    </location>
</feature>
<reference evidence="8 9" key="1">
    <citation type="submission" date="2019-09" db="EMBL/GenBank/DDBJ databases">
        <authorList>
            <person name="Chandra G."/>
            <person name="Truman W A."/>
        </authorList>
    </citation>
    <scope>NUCLEOTIDE SEQUENCE [LARGE SCALE GENOMIC DNA]</scope>
    <source>
        <strain evidence="8">PS928</strain>
    </source>
</reference>
<keyword evidence="3 6" id="KW-0812">Transmembrane</keyword>
<sequence length="338" mass="35910">MANAPFERPILIGFLLAVLSAVCFATAGPVTKALSTSGLSALQITQARMTLAALIMLLVALSRNPRHLLVKVSEWPLIVGFGVLAFCMNQSLYTVAVSRLPVGIALLLEYLAPVMIVLWIMLVRRAPLPSAIWLGCVAVLSGLALVGEVWAAFSFDVLGVIAGVGTAVALAARFLLTERGLLTRDPIALSALGATIGAIALGILAPPHEFPWRNALVETARLGGSDIPLWAMIAWLAVVSTVAAYFMGVSAQRYLPSSTMSQMATLEVLFAAAFASLLLGERLTAIQVTGGLIMLAGIITAQVMIARYKLRHSFAEVISITDHQKPIKINSLPPHIKK</sequence>
<dbReference type="PANTHER" id="PTHR42920:SF11">
    <property type="entry name" value="INNER MEMBRANE PROTEIN YTFF"/>
    <property type="match status" value="1"/>
</dbReference>
<evidence type="ECO:0000256" key="2">
    <source>
        <dbReference type="ARBA" id="ARBA00022475"/>
    </source>
</evidence>
<dbReference type="InterPro" id="IPR000620">
    <property type="entry name" value="EamA_dom"/>
</dbReference>
<feature type="transmembrane region" description="Helical" evidence="6">
    <location>
        <begin position="188"/>
        <end position="207"/>
    </location>
</feature>
<keyword evidence="5 6" id="KW-0472">Membrane</keyword>